<proteinExistence type="predicted"/>
<evidence type="ECO:0000313" key="1">
    <source>
        <dbReference type="EMBL" id="KAH7246126.1"/>
    </source>
</evidence>
<dbReference type="EMBL" id="JAGPXF010000004">
    <property type="protein sequence ID" value="KAH7246126.1"/>
    <property type="molecule type" value="Genomic_DNA"/>
</dbReference>
<comment type="caution">
    <text evidence="1">The sequence shown here is derived from an EMBL/GenBank/DDBJ whole genome shotgun (WGS) entry which is preliminary data.</text>
</comment>
<gene>
    <name evidence="1" type="ORF">BKA59DRAFT_188695</name>
</gene>
<dbReference type="AlphaFoldDB" id="A0A8K0WCJ0"/>
<dbReference type="Proteomes" id="UP000813427">
    <property type="component" value="Unassembled WGS sequence"/>
</dbReference>
<sequence length="76" mass="8751">MLQAVHVAVIRLGVRLPVCLPLLIEFLFSSHRVLSKLRHRRRLEFRRGQNIQFSGDSSAPAVHVFASFMAHGQCRW</sequence>
<accession>A0A8K0WCJ0</accession>
<organism evidence="1 2">
    <name type="scientific">Fusarium tricinctum</name>
    <dbReference type="NCBI Taxonomy" id="61284"/>
    <lineage>
        <taxon>Eukaryota</taxon>
        <taxon>Fungi</taxon>
        <taxon>Dikarya</taxon>
        <taxon>Ascomycota</taxon>
        <taxon>Pezizomycotina</taxon>
        <taxon>Sordariomycetes</taxon>
        <taxon>Hypocreomycetidae</taxon>
        <taxon>Hypocreales</taxon>
        <taxon>Nectriaceae</taxon>
        <taxon>Fusarium</taxon>
        <taxon>Fusarium tricinctum species complex</taxon>
    </lineage>
</organism>
<evidence type="ECO:0000313" key="2">
    <source>
        <dbReference type="Proteomes" id="UP000813427"/>
    </source>
</evidence>
<keyword evidence="2" id="KW-1185">Reference proteome</keyword>
<reference evidence="1" key="1">
    <citation type="journal article" date="2021" name="Nat. Commun.">
        <title>Genetic determinants of endophytism in the Arabidopsis root mycobiome.</title>
        <authorList>
            <person name="Mesny F."/>
            <person name="Miyauchi S."/>
            <person name="Thiergart T."/>
            <person name="Pickel B."/>
            <person name="Atanasova L."/>
            <person name="Karlsson M."/>
            <person name="Huettel B."/>
            <person name="Barry K.W."/>
            <person name="Haridas S."/>
            <person name="Chen C."/>
            <person name="Bauer D."/>
            <person name="Andreopoulos W."/>
            <person name="Pangilinan J."/>
            <person name="LaButti K."/>
            <person name="Riley R."/>
            <person name="Lipzen A."/>
            <person name="Clum A."/>
            <person name="Drula E."/>
            <person name="Henrissat B."/>
            <person name="Kohler A."/>
            <person name="Grigoriev I.V."/>
            <person name="Martin F.M."/>
            <person name="Hacquard S."/>
        </authorList>
    </citation>
    <scope>NUCLEOTIDE SEQUENCE</scope>
    <source>
        <strain evidence="1">MPI-SDFR-AT-0068</strain>
    </source>
</reference>
<name>A0A8K0WCJ0_9HYPO</name>
<protein>
    <submittedName>
        <fullName evidence="1">Uncharacterized protein</fullName>
    </submittedName>
</protein>